<evidence type="ECO:0000256" key="2">
    <source>
        <dbReference type="SAM" id="SignalP"/>
    </source>
</evidence>
<dbReference type="InterPro" id="IPR044927">
    <property type="entry name" value="Endonuclea_NS_2"/>
</dbReference>
<name>A0A3E3K5K2_9FIRM</name>
<evidence type="ECO:0000259" key="3">
    <source>
        <dbReference type="Pfam" id="PF13930"/>
    </source>
</evidence>
<dbReference type="Gene3D" id="3.40.10.10">
    <property type="entry name" value="DNA Methylphosphotriester Repair Domain"/>
    <property type="match status" value="1"/>
</dbReference>
<feature type="region of interest" description="Disordered" evidence="1">
    <location>
        <begin position="240"/>
        <end position="263"/>
    </location>
</feature>
<gene>
    <name evidence="4" type="ORF">DW016_00935</name>
</gene>
<feature type="compositionally biased region" description="Basic and acidic residues" evidence="1">
    <location>
        <begin position="240"/>
        <end position="261"/>
    </location>
</feature>
<feature type="signal peptide" evidence="2">
    <location>
        <begin position="1"/>
        <end position="22"/>
    </location>
</feature>
<accession>A0A3E3K5K2</accession>
<feature type="domain" description="Type VII secretion system protein EssD-like" evidence="3">
    <location>
        <begin position="87"/>
        <end position="214"/>
    </location>
</feature>
<dbReference type="AlphaFoldDB" id="A0A3E3K5K2"/>
<evidence type="ECO:0000256" key="1">
    <source>
        <dbReference type="SAM" id="MobiDB-lite"/>
    </source>
</evidence>
<sequence>MTRRKRTLFPLFVLVFSLFFTSCGQISGDSRYSDFGRNSETQELRKEAEEAESIVAVLPEYSGEPYTIVDNNEPDFSDEELQNDSYEIYSPLDHLGRCRTAKANIGEDLMPTEDRESISEVKPSGWMNKEYDEVDGGYLYNRCHLIGFQLTAENANERNLITGTRYMNTEGMLPFENMVADYIRETDNHVLYEVTPVFEDDNLVASGVLMEAQSVEDGGEGISFYVYVYNVQPGIEIDYETGKSRESEGAGKEDGSGKDSPMEQTYVLNTNTKKFHKPDCASVGDIRSSNLSEYSGIREDIIRRGYEPCGRCKP</sequence>
<dbReference type="EMBL" id="QVLX01000001">
    <property type="protein sequence ID" value="RGE89872.1"/>
    <property type="molecule type" value="Genomic_DNA"/>
</dbReference>
<dbReference type="PROSITE" id="PS51257">
    <property type="entry name" value="PROKAR_LIPOPROTEIN"/>
    <property type="match status" value="1"/>
</dbReference>
<organism evidence="4 5">
    <name type="scientific">Sellimonas intestinalis</name>
    <dbReference type="NCBI Taxonomy" id="1653434"/>
    <lineage>
        <taxon>Bacteria</taxon>
        <taxon>Bacillati</taxon>
        <taxon>Bacillota</taxon>
        <taxon>Clostridia</taxon>
        <taxon>Lachnospirales</taxon>
        <taxon>Lachnospiraceae</taxon>
        <taxon>Sellimonas</taxon>
    </lineage>
</organism>
<evidence type="ECO:0000313" key="4">
    <source>
        <dbReference type="EMBL" id="RGE89872.1"/>
    </source>
</evidence>
<dbReference type="Proteomes" id="UP000261080">
    <property type="component" value="Unassembled WGS sequence"/>
</dbReference>
<proteinExistence type="predicted"/>
<dbReference type="Gene3D" id="3.40.570.10">
    <property type="entry name" value="Extracellular Endonuclease, subunit A"/>
    <property type="match status" value="1"/>
</dbReference>
<protein>
    <recommendedName>
        <fullName evidence="3">Type VII secretion system protein EssD-like domain-containing protein</fullName>
    </recommendedName>
</protein>
<dbReference type="OrthoDB" id="9783680at2"/>
<dbReference type="RefSeq" id="WP_062304181.1">
    <property type="nucleotide sequence ID" value="NZ_BAABYU010000001.1"/>
</dbReference>
<evidence type="ECO:0000313" key="5">
    <source>
        <dbReference type="Proteomes" id="UP000261080"/>
    </source>
</evidence>
<dbReference type="SUPFAM" id="SSF57884">
    <property type="entry name" value="Ada DNA repair protein, N-terminal domain (N-Ada 10)"/>
    <property type="match status" value="1"/>
</dbReference>
<dbReference type="InterPro" id="IPR035451">
    <property type="entry name" value="Ada-like_dom_sf"/>
</dbReference>
<dbReference type="InterPro" id="IPR044929">
    <property type="entry name" value="DNA/RNA_non-sp_Endonuclease_sf"/>
</dbReference>
<reference evidence="4 5" key="1">
    <citation type="submission" date="2018-08" db="EMBL/GenBank/DDBJ databases">
        <title>A genome reference for cultivated species of the human gut microbiota.</title>
        <authorList>
            <person name="Zou Y."/>
            <person name="Xue W."/>
            <person name="Luo G."/>
        </authorList>
    </citation>
    <scope>NUCLEOTIDE SEQUENCE [LARGE SCALE GENOMIC DNA]</scope>
    <source>
        <strain evidence="4 5">AF37-2AT</strain>
    </source>
</reference>
<keyword evidence="2" id="KW-0732">Signal</keyword>
<comment type="caution">
    <text evidence="4">The sequence shown here is derived from an EMBL/GenBank/DDBJ whole genome shotgun (WGS) entry which is preliminary data.</text>
</comment>
<feature type="chain" id="PRO_5038392297" description="Type VII secretion system protein EssD-like domain-containing protein" evidence="2">
    <location>
        <begin position="23"/>
        <end position="314"/>
    </location>
</feature>
<dbReference type="Pfam" id="PF13930">
    <property type="entry name" value="Endonuclea_NS_2"/>
    <property type="match status" value="1"/>
</dbReference>
<keyword evidence="5" id="KW-1185">Reference proteome</keyword>